<dbReference type="EMBL" id="JBEDUW010000002">
    <property type="protein sequence ID" value="KAK9941668.1"/>
    <property type="molecule type" value="Genomic_DNA"/>
</dbReference>
<dbReference type="SUPFAM" id="SSF52058">
    <property type="entry name" value="L domain-like"/>
    <property type="match status" value="1"/>
</dbReference>
<evidence type="ECO:0000313" key="1">
    <source>
        <dbReference type="EMBL" id="KAK9941668.1"/>
    </source>
</evidence>
<protein>
    <submittedName>
        <fullName evidence="1">Uncharacterized protein</fullName>
    </submittedName>
</protein>
<name>A0AAW1Y0Y2_RUBAR</name>
<dbReference type="AlphaFoldDB" id="A0AAW1Y0Y2"/>
<dbReference type="PANTHER" id="PTHR47186">
    <property type="entry name" value="LEUCINE-RICH REPEAT-CONTAINING PROTEIN 57"/>
    <property type="match status" value="1"/>
</dbReference>
<gene>
    <name evidence="1" type="ORF">M0R45_007367</name>
</gene>
<sequence>MNLGKFEIVGDLRSLKSLNLTRTGIKEFPWPSSSIINLEKVILKGCEELTNVAWCIFELQHLQHLDLSECDNLVTFPTKTSSEFSAANSNSNSNVVHYAPLFVDLSGCNNLREISEFPREIHRLDASLCPSLIRISKLTNILEGKEESMIPRMNLFGCFFLMINYGFKIKMKKKKNLPDNLGVTALLCLFLSSSCLQSEFQVSCFAGVKIPEWFTYRMDCKKLLWPEDFSEKEFRALQFRIRFPGNFKWENNLGGLAFCAQIDRYDSMDDAPFFRLLCTIYINGDVCIIHEHLEQDWWFLPGHMWLYYVPFATIMRRLSESRLPPPSIVNFEIEYKLGMGSCGVHVVMQEEEEEEEEGGIFVSCSLSEDGSSATIDVLS</sequence>
<accession>A0AAW1Y0Y2</accession>
<proteinExistence type="predicted"/>
<dbReference type="Proteomes" id="UP001457282">
    <property type="component" value="Unassembled WGS sequence"/>
</dbReference>
<evidence type="ECO:0000313" key="2">
    <source>
        <dbReference type="Proteomes" id="UP001457282"/>
    </source>
</evidence>
<dbReference type="Gene3D" id="3.80.10.10">
    <property type="entry name" value="Ribonuclease Inhibitor"/>
    <property type="match status" value="1"/>
</dbReference>
<comment type="caution">
    <text evidence="1">The sequence shown here is derived from an EMBL/GenBank/DDBJ whole genome shotgun (WGS) entry which is preliminary data.</text>
</comment>
<organism evidence="1 2">
    <name type="scientific">Rubus argutus</name>
    <name type="common">Southern blackberry</name>
    <dbReference type="NCBI Taxonomy" id="59490"/>
    <lineage>
        <taxon>Eukaryota</taxon>
        <taxon>Viridiplantae</taxon>
        <taxon>Streptophyta</taxon>
        <taxon>Embryophyta</taxon>
        <taxon>Tracheophyta</taxon>
        <taxon>Spermatophyta</taxon>
        <taxon>Magnoliopsida</taxon>
        <taxon>eudicotyledons</taxon>
        <taxon>Gunneridae</taxon>
        <taxon>Pentapetalae</taxon>
        <taxon>rosids</taxon>
        <taxon>fabids</taxon>
        <taxon>Rosales</taxon>
        <taxon>Rosaceae</taxon>
        <taxon>Rosoideae</taxon>
        <taxon>Rosoideae incertae sedis</taxon>
        <taxon>Rubus</taxon>
    </lineage>
</organism>
<dbReference type="InterPro" id="IPR032675">
    <property type="entry name" value="LRR_dom_sf"/>
</dbReference>
<keyword evidence="2" id="KW-1185">Reference proteome</keyword>
<dbReference type="PANTHER" id="PTHR47186:SF63">
    <property type="entry name" value="C-JID DOMAIN-CONTAINING PROTEIN"/>
    <property type="match status" value="1"/>
</dbReference>
<reference evidence="1 2" key="1">
    <citation type="journal article" date="2023" name="G3 (Bethesda)">
        <title>A chromosome-length genome assembly and annotation of blackberry (Rubus argutus, cv. 'Hillquist').</title>
        <authorList>
            <person name="Bruna T."/>
            <person name="Aryal R."/>
            <person name="Dudchenko O."/>
            <person name="Sargent D.J."/>
            <person name="Mead D."/>
            <person name="Buti M."/>
            <person name="Cavallini A."/>
            <person name="Hytonen T."/>
            <person name="Andres J."/>
            <person name="Pham M."/>
            <person name="Weisz D."/>
            <person name="Mascagni F."/>
            <person name="Usai G."/>
            <person name="Natali L."/>
            <person name="Bassil N."/>
            <person name="Fernandez G.E."/>
            <person name="Lomsadze A."/>
            <person name="Armour M."/>
            <person name="Olukolu B."/>
            <person name="Poorten T."/>
            <person name="Britton C."/>
            <person name="Davik J."/>
            <person name="Ashrafi H."/>
            <person name="Aiden E.L."/>
            <person name="Borodovsky M."/>
            <person name="Worthington M."/>
        </authorList>
    </citation>
    <scope>NUCLEOTIDE SEQUENCE [LARGE SCALE GENOMIC DNA]</scope>
    <source>
        <strain evidence="1">PI 553951</strain>
    </source>
</reference>